<dbReference type="GO" id="GO:1990380">
    <property type="term" value="F:K48-linked deubiquitinase activity"/>
    <property type="evidence" value="ECO:0007669"/>
    <property type="project" value="InterPro"/>
</dbReference>
<dbReference type="AlphaFoldDB" id="A0A9P5U5F9"/>
<evidence type="ECO:0000259" key="1">
    <source>
        <dbReference type="Pfam" id="PF04424"/>
    </source>
</evidence>
<comment type="caution">
    <text evidence="2">The sequence shown here is derived from an EMBL/GenBank/DDBJ whole genome shotgun (WGS) entry which is preliminary data.</text>
</comment>
<organism evidence="2 3">
    <name type="scientific">Rhodocollybia butyracea</name>
    <dbReference type="NCBI Taxonomy" id="206335"/>
    <lineage>
        <taxon>Eukaryota</taxon>
        <taxon>Fungi</taxon>
        <taxon>Dikarya</taxon>
        <taxon>Basidiomycota</taxon>
        <taxon>Agaricomycotina</taxon>
        <taxon>Agaricomycetes</taxon>
        <taxon>Agaricomycetidae</taxon>
        <taxon>Agaricales</taxon>
        <taxon>Marasmiineae</taxon>
        <taxon>Omphalotaceae</taxon>
        <taxon>Rhodocollybia</taxon>
    </lineage>
</organism>
<dbReference type="InterPro" id="IPR033979">
    <property type="entry name" value="MINDY_domain"/>
</dbReference>
<protein>
    <recommendedName>
        <fullName evidence="1">MINDY deubiquitinase domain-containing protein</fullName>
    </recommendedName>
</protein>
<dbReference type="GO" id="GO:0071108">
    <property type="term" value="P:protein K48-linked deubiquitination"/>
    <property type="evidence" value="ECO:0007669"/>
    <property type="project" value="TreeGrafter"/>
</dbReference>
<keyword evidence="3" id="KW-1185">Reference proteome</keyword>
<dbReference type="GO" id="GO:0004843">
    <property type="term" value="F:cysteine-type deubiquitinase activity"/>
    <property type="evidence" value="ECO:0007669"/>
    <property type="project" value="InterPro"/>
</dbReference>
<dbReference type="InterPro" id="IPR007518">
    <property type="entry name" value="MINDY"/>
</dbReference>
<dbReference type="Pfam" id="PF04424">
    <property type="entry name" value="MINDY_DUB"/>
    <property type="match status" value="1"/>
</dbReference>
<dbReference type="GO" id="GO:0016807">
    <property type="term" value="F:cysteine-type carboxypeptidase activity"/>
    <property type="evidence" value="ECO:0007669"/>
    <property type="project" value="TreeGrafter"/>
</dbReference>
<reference evidence="2" key="1">
    <citation type="submission" date="2020-11" db="EMBL/GenBank/DDBJ databases">
        <authorList>
            <consortium name="DOE Joint Genome Institute"/>
            <person name="Ahrendt S."/>
            <person name="Riley R."/>
            <person name="Andreopoulos W."/>
            <person name="Labutti K."/>
            <person name="Pangilinan J."/>
            <person name="Ruiz-Duenas F.J."/>
            <person name="Barrasa J.M."/>
            <person name="Sanchez-Garcia M."/>
            <person name="Camarero S."/>
            <person name="Miyauchi S."/>
            <person name="Serrano A."/>
            <person name="Linde D."/>
            <person name="Babiker R."/>
            <person name="Drula E."/>
            <person name="Ayuso-Fernandez I."/>
            <person name="Pacheco R."/>
            <person name="Padilla G."/>
            <person name="Ferreira P."/>
            <person name="Barriuso J."/>
            <person name="Kellner H."/>
            <person name="Castanera R."/>
            <person name="Alfaro M."/>
            <person name="Ramirez L."/>
            <person name="Pisabarro A.G."/>
            <person name="Kuo A."/>
            <person name="Tritt A."/>
            <person name="Lipzen A."/>
            <person name="He G."/>
            <person name="Yan M."/>
            <person name="Ng V."/>
            <person name="Cullen D."/>
            <person name="Martin F."/>
            <person name="Rosso M.-N."/>
            <person name="Henrissat B."/>
            <person name="Hibbett D."/>
            <person name="Martinez A.T."/>
            <person name="Grigoriev I.V."/>
        </authorList>
    </citation>
    <scope>NUCLEOTIDE SEQUENCE</scope>
    <source>
        <strain evidence="2">AH 40177</strain>
    </source>
</reference>
<dbReference type="Proteomes" id="UP000772434">
    <property type="component" value="Unassembled WGS sequence"/>
</dbReference>
<dbReference type="PANTHER" id="PTHR18063:SF6">
    <property type="entry name" value="UBIQUITIN CARBOXYL-TERMINAL HYDROLASE"/>
    <property type="match status" value="1"/>
</dbReference>
<sequence length="250" mass="28100">MDDPQHAVSNLNAKFWDLKNIEFGEGQARKTHRIVMENDNGPHSFITICNILTLRGELEIPAGWISVSYAYLMELMVEQSCSLTYSAMDSALKVMPRTQRNVELTPVFTEVKSFSESERINSFVYLLKVLGIEPVHGWLVDPESPEAEAVSEVGDHDHAVSLIANALLDSDSENPSKETVKTADIIMKFFLDTRSQLTRYGVSQLASTTEPGALMVLYRNFHLPVLYKRDASDDPGLYLYSLVTEPRLVK</sequence>
<evidence type="ECO:0000313" key="2">
    <source>
        <dbReference type="EMBL" id="KAF9066931.1"/>
    </source>
</evidence>
<dbReference type="GO" id="GO:0071944">
    <property type="term" value="C:cell periphery"/>
    <property type="evidence" value="ECO:0007669"/>
    <property type="project" value="TreeGrafter"/>
</dbReference>
<name>A0A9P5U5F9_9AGAR</name>
<dbReference type="OrthoDB" id="10261212at2759"/>
<feature type="domain" description="MINDY deubiquitinase" evidence="1">
    <location>
        <begin position="15"/>
        <end position="246"/>
    </location>
</feature>
<gene>
    <name evidence="2" type="ORF">BDP27DRAFT_1423367</name>
</gene>
<dbReference type="GO" id="GO:0005829">
    <property type="term" value="C:cytosol"/>
    <property type="evidence" value="ECO:0007669"/>
    <property type="project" value="TreeGrafter"/>
</dbReference>
<proteinExistence type="predicted"/>
<evidence type="ECO:0000313" key="3">
    <source>
        <dbReference type="Proteomes" id="UP000772434"/>
    </source>
</evidence>
<dbReference type="PANTHER" id="PTHR18063">
    <property type="entry name" value="NF-E2 INDUCIBLE PROTEIN"/>
    <property type="match status" value="1"/>
</dbReference>
<dbReference type="EMBL" id="JADNRY010000080">
    <property type="protein sequence ID" value="KAF9066931.1"/>
    <property type="molecule type" value="Genomic_DNA"/>
</dbReference>
<accession>A0A9P5U5F9</accession>